<keyword evidence="2 6" id="KW-0812">Transmembrane</keyword>
<dbReference type="EMBL" id="JAPQKI010000009">
    <property type="protein sequence ID" value="KAJ5089186.1"/>
    <property type="molecule type" value="Genomic_DNA"/>
</dbReference>
<gene>
    <name evidence="8" type="ORF">N7532_007870</name>
</gene>
<keyword evidence="9" id="KW-1185">Reference proteome</keyword>
<feature type="region of interest" description="Disordered" evidence="5">
    <location>
        <begin position="1"/>
        <end position="63"/>
    </location>
</feature>
<proteinExistence type="predicted"/>
<dbReference type="GO" id="GO:0016020">
    <property type="term" value="C:membrane"/>
    <property type="evidence" value="ECO:0007669"/>
    <property type="project" value="UniProtKB-SubCell"/>
</dbReference>
<feature type="transmembrane region" description="Helical" evidence="6">
    <location>
        <begin position="442"/>
        <end position="461"/>
    </location>
</feature>
<dbReference type="Gene3D" id="1.20.1250.20">
    <property type="entry name" value="MFS general substrate transporter like domains"/>
    <property type="match status" value="1"/>
</dbReference>
<feature type="transmembrane region" description="Helical" evidence="6">
    <location>
        <begin position="399"/>
        <end position="421"/>
    </location>
</feature>
<feature type="transmembrane region" description="Helical" evidence="6">
    <location>
        <begin position="501"/>
        <end position="523"/>
    </location>
</feature>
<comment type="subcellular location">
    <subcellularLocation>
        <location evidence="1">Membrane</location>
        <topology evidence="1">Multi-pass membrane protein</topology>
    </subcellularLocation>
</comment>
<dbReference type="InterPro" id="IPR036259">
    <property type="entry name" value="MFS_trans_sf"/>
</dbReference>
<feature type="transmembrane region" description="Helical" evidence="6">
    <location>
        <begin position="174"/>
        <end position="193"/>
    </location>
</feature>
<dbReference type="SUPFAM" id="SSF103473">
    <property type="entry name" value="MFS general substrate transporter"/>
    <property type="match status" value="1"/>
</dbReference>
<dbReference type="Pfam" id="PF07690">
    <property type="entry name" value="MFS_1"/>
    <property type="match status" value="1"/>
</dbReference>
<sequence length="585" mass="63848">MENEELFAGESALDAQQQAGGERPAAAATKNTPMRVHTEPLLVGDDDLEEEWPRDDGQSDETDCRPRWRRPHIMWLLPFGLLFTLGFGGLAVPKINLIMSLICRDYFSERSMKDSNFTYLPVVFGEDNSQCRLPEVQSLVARFQLYLNLITGIISALVSPRLGHLSDRYGRTKLIALGATGAVLNEVITVLLAKWPEHMPVNLLFLGAVMDGLGGSFTGATALIHSYATDCTPPDRRSVAFGLFHGALFLGIAAGPTGAAYIIKQTGKVLIVFLIGLIFHAVFVLSVFLIVPESLSKERQLAARERHLAKKASTEPSKWYSLQTLNPINLLSPLSILLPAVGRPSVLFPNRRGASPALRRNIILLAAMDTAVFGVAMGTMQVIIIYAEYMFNWGNVESSLFVSIINIVRVINLFVVLPIVARFFRTPSANDGIIRGSDMLDIVLIRLSVVFDVLGYIGYALSKHPAMMIFSGAVASIGGMGSPTLQSSLTKHVPHERIGQLLGATGLLHALARVVAPTVFNLIYSMTVATYPQTVFVSLAAVFGLTFLMSLLIRPHVTLDDDPPLDVTVEANEEGESEEDQLLLP</sequence>
<protein>
    <recommendedName>
        <fullName evidence="7">Major facilitator superfamily (MFS) profile domain-containing protein</fullName>
    </recommendedName>
</protein>
<keyword evidence="3 6" id="KW-1133">Transmembrane helix</keyword>
<dbReference type="PROSITE" id="PS50850">
    <property type="entry name" value="MFS"/>
    <property type="match status" value="1"/>
</dbReference>
<accession>A0A9W9EWJ6</accession>
<evidence type="ECO:0000256" key="6">
    <source>
        <dbReference type="SAM" id="Phobius"/>
    </source>
</evidence>
<dbReference type="OrthoDB" id="3026777at2759"/>
<dbReference type="PANTHER" id="PTHR23507:SF40">
    <property type="entry name" value="TETRACYCLINE-EFFLUX TRANSPORTER"/>
    <property type="match status" value="1"/>
</dbReference>
<feature type="transmembrane region" description="Helical" evidence="6">
    <location>
        <begin position="362"/>
        <end position="387"/>
    </location>
</feature>
<reference evidence="8" key="1">
    <citation type="submission" date="2022-11" db="EMBL/GenBank/DDBJ databases">
        <authorList>
            <person name="Petersen C."/>
        </authorList>
    </citation>
    <scope>NUCLEOTIDE SEQUENCE</scope>
    <source>
        <strain evidence="8">IBT 30761</strain>
    </source>
</reference>
<evidence type="ECO:0000256" key="3">
    <source>
        <dbReference type="ARBA" id="ARBA00022989"/>
    </source>
</evidence>
<feature type="transmembrane region" description="Helical" evidence="6">
    <location>
        <begin position="535"/>
        <end position="553"/>
    </location>
</feature>
<feature type="domain" description="Major facilitator superfamily (MFS) profile" evidence="7">
    <location>
        <begin position="74"/>
        <end position="558"/>
    </location>
</feature>
<dbReference type="InterPro" id="IPR020846">
    <property type="entry name" value="MFS_dom"/>
</dbReference>
<feature type="transmembrane region" description="Helical" evidence="6">
    <location>
        <begin position="205"/>
        <end position="227"/>
    </location>
</feature>
<feature type="transmembrane region" description="Helical" evidence="6">
    <location>
        <begin position="239"/>
        <end position="263"/>
    </location>
</feature>
<dbReference type="GeneID" id="81359341"/>
<feature type="compositionally biased region" description="Acidic residues" evidence="5">
    <location>
        <begin position="44"/>
        <end position="53"/>
    </location>
</feature>
<feature type="transmembrane region" description="Helical" evidence="6">
    <location>
        <begin position="143"/>
        <end position="162"/>
    </location>
</feature>
<dbReference type="RefSeq" id="XP_056471168.1">
    <property type="nucleotide sequence ID" value="XM_056620362.1"/>
</dbReference>
<dbReference type="AlphaFoldDB" id="A0A9W9EWJ6"/>
<comment type="caution">
    <text evidence="8">The sequence shown here is derived from an EMBL/GenBank/DDBJ whole genome shotgun (WGS) entry which is preliminary data.</text>
</comment>
<reference evidence="8" key="2">
    <citation type="journal article" date="2023" name="IMA Fungus">
        <title>Comparative genomic study of the Penicillium genus elucidates a diverse pangenome and 15 lateral gene transfer events.</title>
        <authorList>
            <person name="Petersen C."/>
            <person name="Sorensen T."/>
            <person name="Nielsen M.R."/>
            <person name="Sondergaard T.E."/>
            <person name="Sorensen J.L."/>
            <person name="Fitzpatrick D.A."/>
            <person name="Frisvad J.C."/>
            <person name="Nielsen K.L."/>
        </authorList>
    </citation>
    <scope>NUCLEOTIDE SEQUENCE</scope>
    <source>
        <strain evidence="8">IBT 30761</strain>
    </source>
</reference>
<feature type="compositionally biased region" description="Basic and acidic residues" evidence="5">
    <location>
        <begin position="54"/>
        <end position="63"/>
    </location>
</feature>
<name>A0A9W9EWJ6_9EURO</name>
<evidence type="ECO:0000256" key="5">
    <source>
        <dbReference type="SAM" id="MobiDB-lite"/>
    </source>
</evidence>
<keyword evidence="4 6" id="KW-0472">Membrane</keyword>
<dbReference type="PANTHER" id="PTHR23507">
    <property type="entry name" value="ZGC:174356"/>
    <property type="match status" value="1"/>
</dbReference>
<evidence type="ECO:0000313" key="9">
    <source>
        <dbReference type="Proteomes" id="UP001149074"/>
    </source>
</evidence>
<evidence type="ECO:0000256" key="1">
    <source>
        <dbReference type="ARBA" id="ARBA00004141"/>
    </source>
</evidence>
<evidence type="ECO:0000256" key="4">
    <source>
        <dbReference type="ARBA" id="ARBA00023136"/>
    </source>
</evidence>
<organism evidence="8 9">
    <name type="scientific">Penicillium argentinense</name>
    <dbReference type="NCBI Taxonomy" id="1131581"/>
    <lineage>
        <taxon>Eukaryota</taxon>
        <taxon>Fungi</taxon>
        <taxon>Dikarya</taxon>
        <taxon>Ascomycota</taxon>
        <taxon>Pezizomycotina</taxon>
        <taxon>Eurotiomycetes</taxon>
        <taxon>Eurotiomycetidae</taxon>
        <taxon>Eurotiales</taxon>
        <taxon>Aspergillaceae</taxon>
        <taxon>Penicillium</taxon>
    </lineage>
</organism>
<dbReference type="Proteomes" id="UP001149074">
    <property type="component" value="Unassembled WGS sequence"/>
</dbReference>
<evidence type="ECO:0000259" key="7">
    <source>
        <dbReference type="PROSITE" id="PS50850"/>
    </source>
</evidence>
<dbReference type="GO" id="GO:0022857">
    <property type="term" value="F:transmembrane transporter activity"/>
    <property type="evidence" value="ECO:0007669"/>
    <property type="project" value="InterPro"/>
</dbReference>
<feature type="transmembrane region" description="Helical" evidence="6">
    <location>
        <begin position="269"/>
        <end position="291"/>
    </location>
</feature>
<dbReference type="InterPro" id="IPR011701">
    <property type="entry name" value="MFS"/>
</dbReference>
<feature type="transmembrane region" description="Helical" evidence="6">
    <location>
        <begin position="73"/>
        <end position="92"/>
    </location>
</feature>
<evidence type="ECO:0000313" key="8">
    <source>
        <dbReference type="EMBL" id="KAJ5089186.1"/>
    </source>
</evidence>
<evidence type="ECO:0000256" key="2">
    <source>
        <dbReference type="ARBA" id="ARBA00022692"/>
    </source>
</evidence>